<organism evidence="1 2">
    <name type="scientific">Vibrio genomosp. F10 str. ZF-129</name>
    <dbReference type="NCBI Taxonomy" id="1187848"/>
    <lineage>
        <taxon>Bacteria</taxon>
        <taxon>Pseudomonadati</taxon>
        <taxon>Pseudomonadota</taxon>
        <taxon>Gammaproteobacteria</taxon>
        <taxon>Vibrionales</taxon>
        <taxon>Vibrionaceae</taxon>
        <taxon>Vibrio</taxon>
    </lineage>
</organism>
<dbReference type="STRING" id="1187848.A1QO_19395"/>
<protein>
    <submittedName>
        <fullName evidence="1">Succinylglutamate desuccinylase</fullName>
    </submittedName>
</protein>
<dbReference type="InterPro" id="IPR014955">
    <property type="entry name" value="DUF1826"/>
</dbReference>
<dbReference type="Proteomes" id="UP000094741">
    <property type="component" value="Unassembled WGS sequence"/>
</dbReference>
<accession>A0A1E5BGZ5</accession>
<dbReference type="EMBL" id="AJYQ02000064">
    <property type="protein sequence ID" value="OEE35984.1"/>
    <property type="molecule type" value="Genomic_DNA"/>
</dbReference>
<dbReference type="AlphaFoldDB" id="A0A1E5BGZ5"/>
<dbReference type="OrthoDB" id="5342505at2"/>
<dbReference type="Pfam" id="PF08856">
    <property type="entry name" value="DUF1826"/>
    <property type="match status" value="1"/>
</dbReference>
<evidence type="ECO:0000313" key="1">
    <source>
        <dbReference type="EMBL" id="OEE35984.1"/>
    </source>
</evidence>
<reference evidence="1 2" key="1">
    <citation type="journal article" date="2012" name="Science">
        <title>Ecological populations of bacteria act as socially cohesive units of antibiotic production and resistance.</title>
        <authorList>
            <person name="Cordero O.X."/>
            <person name="Wildschutte H."/>
            <person name="Kirkup B."/>
            <person name="Proehl S."/>
            <person name="Ngo L."/>
            <person name="Hussain F."/>
            <person name="Le Roux F."/>
            <person name="Mincer T."/>
            <person name="Polz M.F."/>
        </authorList>
    </citation>
    <scope>NUCLEOTIDE SEQUENCE [LARGE SCALE GENOMIC DNA]</scope>
    <source>
        <strain evidence="1 2">ZF-129</strain>
    </source>
</reference>
<name>A0A1E5BGZ5_9VIBR</name>
<proteinExistence type="predicted"/>
<evidence type="ECO:0000313" key="2">
    <source>
        <dbReference type="Proteomes" id="UP000094741"/>
    </source>
</evidence>
<dbReference type="RefSeq" id="WP_017041827.1">
    <property type="nucleotide sequence ID" value="NZ_AJYQ02000064.1"/>
</dbReference>
<sequence length="226" mass="25053">MGAVLMESPGSKTGNEFSGQDSFKVGDQPTILTGIYEDNINIAIWRRSFSEELTDAVNQFISVNQNVRKSMTLSPKTAYTELENATNGTAPKLLLENMVELVDMFCCLFDLKEAGFRLAVLDDAMCPRFHVDQVPCRLVTTYQGIATQWLPNDVIDRSKLGRGSHGQSDSMSGLYIQESNIQQLASGDVALLKGERWSGNESRGLVHRSPTLLSDERRLLLTLDFG</sequence>
<dbReference type="eggNOG" id="ENOG502ZV50">
    <property type="taxonomic scope" value="Bacteria"/>
</dbReference>
<comment type="caution">
    <text evidence="1">The sequence shown here is derived from an EMBL/GenBank/DDBJ whole genome shotgun (WGS) entry which is preliminary data.</text>
</comment>
<gene>
    <name evidence="1" type="ORF">A1QO_19395</name>
</gene>